<keyword evidence="3" id="KW-1003">Cell membrane</keyword>
<dbReference type="OrthoDB" id="9807350at2"/>
<sequence>MSVSEPFIRRPIATSLLGLALLIGGALGYWSLPVSSLPQVDFPTVQVTTQLPGASPDVAASLITAPLERQLGQIPSLSSMTSTSSFGVSQISLQFDLNRDIDGATQDVQAAINAANGVLPKNLPYPPTYAKVNPADAPVMTLALTSDTISVRAMSDLADSLMAQRLAQISGVGRVSVLGGLKPAVRVQADLARLAAYGLGMEDLRAAIVGANVSGPKGSLDGKQQSYTIAANDQLSTADQYRDVVIAYRNNAPVTVGDVSQLIDGLENDKTGGWYKNKPAVIIEIQRQPGANVIDVVQQIRAEIPKLQQAIPAGVNLTIVSDRTVTIRASVHDVQFTLILSVILVTLVVLLFLRSLRATIIAGVALPLSLITSFGIMWFAGFSLDNLSLMALTIGTGFVVDDAIVMIENIVRHMEGGETAMEAALRGAREIGFTVISLTVSLIAVFIPLLFMSGLVGRMFREFALTLTIAVVTSAIVSLTLTPMMCSRLLKRHGEEWEIPGLRAISDFIDRTVEFYHRTLLVVLRHQRLTLVVTLLTVVATTVLYVIAPKGFLPLQDTASIVAVTEAGQDVSFAEMQNRQTAVASVIESDADVTGLVSTIGAGSVNPTPNVGRITINLKPRDERKADVSGVIERLKQRVASIPGISVYFQPVQDIQISTKSSRSQYQYTLTGTDRDEVVKWSNALVQEMRRNSLFRDVSSEAQEGGLRAALNVDRQRAGQLGVSLQAVNDTLNDAFSQRQISTIYGQANQYRVVLEAMPEDQRDPNILSKLYVPGAASTTSAGTSQVPISAVATLTRTTAPLSISHQAQFPAVSLSFNLAPGEALGDAVDALHKIEKQIGMPGNITGLYSGDAAEFSRSLSGQPWLILAAIVTIYIVLGVLYESYIHPITILSTLPSAGVGAILALILTGQDLSVIGLIGIILLMGIVKKNAIMMIDFALEAERHEGRSPYDAIVQACLLRFRPIMMTTLAALFGALPLALETGTGSELRFPLGVSIIGGLIVSQILTLYTTPVIYLALDRINRRLESAVPPAGDYPSPPVAGATEGMQ</sequence>
<evidence type="ECO:0000256" key="7">
    <source>
        <dbReference type="ARBA" id="ARBA00023136"/>
    </source>
</evidence>
<dbReference type="Gene3D" id="1.20.1640.10">
    <property type="entry name" value="Multidrug efflux transporter AcrB transmembrane domain"/>
    <property type="match status" value="2"/>
</dbReference>
<dbReference type="InterPro" id="IPR027463">
    <property type="entry name" value="AcrB_DN_DC_subdom"/>
</dbReference>
<feature type="transmembrane region" description="Helical" evidence="8">
    <location>
        <begin position="431"/>
        <end position="451"/>
    </location>
</feature>
<dbReference type="FunFam" id="3.30.70.1430:FF:000001">
    <property type="entry name" value="Efflux pump membrane transporter"/>
    <property type="match status" value="1"/>
</dbReference>
<dbReference type="PRINTS" id="PR00702">
    <property type="entry name" value="ACRIFLAVINRP"/>
</dbReference>
<dbReference type="AlphaFoldDB" id="A0A090MR52"/>
<reference evidence="9 10" key="1">
    <citation type="journal article" date="2014" name="Genome Announc.">
        <title>Genome Sequence of Afipia felis Strain 76713, Isolated in Hospital Water Using an Amoeba Co-Culture Procedure.</title>
        <authorList>
            <person name="Benamar S."/>
            <person name="La Scola B."/>
            <person name="Croce O."/>
        </authorList>
    </citation>
    <scope>NUCLEOTIDE SEQUENCE [LARGE SCALE GENOMIC DNA]</scope>
    <source>
        <strain evidence="9 10">76713</strain>
    </source>
</reference>
<evidence type="ECO:0000256" key="6">
    <source>
        <dbReference type="ARBA" id="ARBA00022989"/>
    </source>
</evidence>
<dbReference type="PANTHER" id="PTHR32063">
    <property type="match status" value="1"/>
</dbReference>
<dbReference type="Gene3D" id="3.30.2090.10">
    <property type="entry name" value="Multidrug efflux transporter AcrB TolC docking domain, DN and DC subdomains"/>
    <property type="match status" value="2"/>
</dbReference>
<feature type="transmembrane region" description="Helical" evidence="8">
    <location>
        <begin position="360"/>
        <end position="381"/>
    </location>
</feature>
<feature type="transmembrane region" description="Helical" evidence="8">
    <location>
        <begin position="915"/>
        <end position="940"/>
    </location>
</feature>
<keyword evidence="6 8" id="KW-1133">Transmembrane helix</keyword>
<feature type="transmembrane region" description="Helical" evidence="8">
    <location>
        <begin position="387"/>
        <end position="411"/>
    </location>
</feature>
<evidence type="ECO:0000256" key="1">
    <source>
        <dbReference type="ARBA" id="ARBA00004429"/>
    </source>
</evidence>
<feature type="transmembrane region" description="Helical" evidence="8">
    <location>
        <begin position="334"/>
        <end position="353"/>
    </location>
</feature>
<comment type="caution">
    <text evidence="9">The sequence shown here is derived from an EMBL/GenBank/DDBJ whole genome shotgun (WGS) entry which is preliminary data.</text>
</comment>
<evidence type="ECO:0000313" key="10">
    <source>
        <dbReference type="Proteomes" id="UP000035762"/>
    </source>
</evidence>
<accession>A0A090MR52</accession>
<keyword evidence="2" id="KW-0813">Transport</keyword>
<feature type="transmembrane region" description="Helical" evidence="8">
    <location>
        <begin position="960"/>
        <end position="981"/>
    </location>
</feature>
<comment type="subcellular location">
    <subcellularLocation>
        <location evidence="1">Cell inner membrane</location>
        <topology evidence="1">Multi-pass membrane protein</topology>
    </subcellularLocation>
</comment>
<keyword evidence="4" id="KW-0997">Cell inner membrane</keyword>
<evidence type="ECO:0000256" key="2">
    <source>
        <dbReference type="ARBA" id="ARBA00022448"/>
    </source>
</evidence>
<dbReference type="EMBL" id="CCAZ020000001">
    <property type="protein sequence ID" value="CEG08114.1"/>
    <property type="molecule type" value="Genomic_DNA"/>
</dbReference>
<dbReference type="STRING" id="1035.BN961_01525"/>
<name>A0A090MR52_AFIFE</name>
<dbReference type="SUPFAM" id="SSF82866">
    <property type="entry name" value="Multidrug efflux transporter AcrB transmembrane domain"/>
    <property type="match status" value="2"/>
</dbReference>
<feature type="transmembrane region" description="Helical" evidence="8">
    <location>
        <begin position="889"/>
        <end position="909"/>
    </location>
</feature>
<dbReference type="GO" id="GO:0042910">
    <property type="term" value="F:xenobiotic transmembrane transporter activity"/>
    <property type="evidence" value="ECO:0007669"/>
    <property type="project" value="TreeGrafter"/>
</dbReference>
<feature type="transmembrane region" description="Helical" evidence="8">
    <location>
        <begin position="529"/>
        <end position="548"/>
    </location>
</feature>
<dbReference type="PANTHER" id="PTHR32063:SF78">
    <property type="entry name" value="ACRB_ACRD_ACRF FAMILY PROTEIN"/>
    <property type="match status" value="1"/>
</dbReference>
<gene>
    <name evidence="9" type="primary">mdtB</name>
    <name evidence="9" type="ORF">BN961_01525</name>
</gene>
<keyword evidence="10" id="KW-1185">Reference proteome</keyword>
<dbReference type="Gene3D" id="3.30.70.1440">
    <property type="entry name" value="Multidrug efflux transporter AcrB pore domain"/>
    <property type="match status" value="1"/>
</dbReference>
<dbReference type="Pfam" id="PF00873">
    <property type="entry name" value="ACR_tran"/>
    <property type="match status" value="1"/>
</dbReference>
<dbReference type="Proteomes" id="UP000035762">
    <property type="component" value="Unassembled WGS sequence"/>
</dbReference>
<dbReference type="FunFam" id="1.20.1640.10:FF:000001">
    <property type="entry name" value="Efflux pump membrane transporter"/>
    <property type="match status" value="1"/>
</dbReference>
<keyword evidence="7 8" id="KW-0472">Membrane</keyword>
<dbReference type="Gene3D" id="3.30.70.1320">
    <property type="entry name" value="Multidrug efflux transporter AcrB pore domain like"/>
    <property type="match status" value="1"/>
</dbReference>
<evidence type="ECO:0000313" key="9">
    <source>
        <dbReference type="EMBL" id="CEG08114.1"/>
    </source>
</evidence>
<feature type="transmembrane region" description="Helical" evidence="8">
    <location>
        <begin position="865"/>
        <end position="882"/>
    </location>
</feature>
<feature type="transmembrane region" description="Helical" evidence="8">
    <location>
        <begin position="463"/>
        <end position="482"/>
    </location>
</feature>
<dbReference type="RefSeq" id="WP_048756135.1">
    <property type="nucleotide sequence ID" value="NZ_CCAZ020000001.1"/>
</dbReference>
<evidence type="ECO:0000256" key="5">
    <source>
        <dbReference type="ARBA" id="ARBA00022692"/>
    </source>
</evidence>
<dbReference type="GO" id="GO:0005886">
    <property type="term" value="C:plasma membrane"/>
    <property type="evidence" value="ECO:0007669"/>
    <property type="project" value="UniProtKB-SubCell"/>
</dbReference>
<evidence type="ECO:0000256" key="3">
    <source>
        <dbReference type="ARBA" id="ARBA00022475"/>
    </source>
</evidence>
<evidence type="ECO:0000256" key="4">
    <source>
        <dbReference type="ARBA" id="ARBA00022519"/>
    </source>
</evidence>
<proteinExistence type="predicted"/>
<organism evidence="9 10">
    <name type="scientific">Afipia felis</name>
    <name type="common">Cat scratch disease bacillus</name>
    <dbReference type="NCBI Taxonomy" id="1035"/>
    <lineage>
        <taxon>Bacteria</taxon>
        <taxon>Pseudomonadati</taxon>
        <taxon>Pseudomonadota</taxon>
        <taxon>Alphaproteobacteria</taxon>
        <taxon>Hyphomicrobiales</taxon>
        <taxon>Nitrobacteraceae</taxon>
        <taxon>Afipia</taxon>
    </lineage>
</organism>
<dbReference type="SUPFAM" id="SSF82714">
    <property type="entry name" value="Multidrug efflux transporter AcrB TolC docking domain, DN and DC subdomains"/>
    <property type="match status" value="2"/>
</dbReference>
<protein>
    <submittedName>
        <fullName evidence="9">Multidrug transporter MdtB</fullName>
    </submittedName>
</protein>
<keyword evidence="5 8" id="KW-0812">Transmembrane</keyword>
<dbReference type="InterPro" id="IPR001036">
    <property type="entry name" value="Acrflvin-R"/>
</dbReference>
<evidence type="ECO:0000256" key="8">
    <source>
        <dbReference type="SAM" id="Phobius"/>
    </source>
</evidence>
<feature type="transmembrane region" description="Helical" evidence="8">
    <location>
        <begin position="993"/>
        <end position="1019"/>
    </location>
</feature>
<dbReference type="Gene3D" id="3.30.70.1430">
    <property type="entry name" value="Multidrug efflux transporter AcrB pore domain"/>
    <property type="match status" value="2"/>
</dbReference>
<dbReference type="SUPFAM" id="SSF82693">
    <property type="entry name" value="Multidrug efflux transporter AcrB pore domain, PN1, PN2, PC1 and PC2 subdomains"/>
    <property type="match status" value="3"/>
</dbReference>